<sequence>EDFKVETVNSDAVAKAFLLENQRVGISYYGQDLPDGVPIASYIKRFVEEILATADDVTAIPKKIITYFRQSFPDLDTGFHVAGYKKEGKTSVPYVYRCHVGKDVIERRNIKPDGSLAYGASWSGQTDILTSIINPVVIKGEKGEDKVVRITAPIVWDAMPLQDAIDFSIYAIRTTIDTMRFQARPKTVGGPIDVLLITPDEAKFLHRKELHS</sequence>
<gene>
    <name evidence="1" type="ORF">S01H1_03687</name>
</gene>
<reference evidence="1" key="1">
    <citation type="journal article" date="2014" name="Front. Microbiol.">
        <title>High frequency of phylogenetically diverse reductive dehalogenase-homologous genes in deep subseafloor sedimentary metagenomes.</title>
        <authorList>
            <person name="Kawai M."/>
            <person name="Futagami T."/>
            <person name="Toyoda A."/>
            <person name="Takaki Y."/>
            <person name="Nishi S."/>
            <person name="Hori S."/>
            <person name="Arai W."/>
            <person name="Tsubouchi T."/>
            <person name="Morono Y."/>
            <person name="Uchiyama I."/>
            <person name="Ito T."/>
            <person name="Fujiyama A."/>
            <person name="Inagaki F."/>
            <person name="Takami H."/>
        </authorList>
    </citation>
    <scope>NUCLEOTIDE SEQUENCE</scope>
    <source>
        <strain evidence="1">Expedition CK06-06</strain>
    </source>
</reference>
<organism evidence="1">
    <name type="scientific">marine sediment metagenome</name>
    <dbReference type="NCBI Taxonomy" id="412755"/>
    <lineage>
        <taxon>unclassified sequences</taxon>
        <taxon>metagenomes</taxon>
        <taxon>ecological metagenomes</taxon>
    </lineage>
</organism>
<protein>
    <submittedName>
        <fullName evidence="1">Uncharacterized protein</fullName>
    </submittedName>
</protein>
<feature type="non-terminal residue" evidence="1">
    <location>
        <position position="1"/>
    </location>
</feature>
<comment type="caution">
    <text evidence="1">The sequence shown here is derived from an EMBL/GenBank/DDBJ whole genome shotgun (WGS) entry which is preliminary data.</text>
</comment>
<accession>X0TTE0</accession>
<dbReference type="EMBL" id="BARS01001989">
    <property type="protein sequence ID" value="GAF79410.1"/>
    <property type="molecule type" value="Genomic_DNA"/>
</dbReference>
<name>X0TTE0_9ZZZZ</name>
<proteinExistence type="predicted"/>
<dbReference type="AlphaFoldDB" id="X0TTE0"/>
<evidence type="ECO:0000313" key="1">
    <source>
        <dbReference type="EMBL" id="GAF79410.1"/>
    </source>
</evidence>